<organism evidence="3 4">
    <name type="scientific">Bacillus phage Pascal</name>
    <dbReference type="NCBI Taxonomy" id="1540092"/>
    <lineage>
        <taxon>Viruses</taxon>
        <taxon>Duplodnaviria</taxon>
        <taxon>Heunggongvirae</taxon>
        <taxon>Uroviricota</taxon>
        <taxon>Caudoviricetes</taxon>
        <taxon>Pagevirus</taxon>
        <taxon>Pagevirus pascal</taxon>
    </lineage>
</organism>
<proteinExistence type="predicted"/>
<keyword evidence="2" id="KW-0472">Membrane</keyword>
<keyword evidence="2" id="KW-1133">Transmembrane helix</keyword>
<evidence type="ECO:0000256" key="2">
    <source>
        <dbReference type="SAM" id="Phobius"/>
    </source>
</evidence>
<dbReference type="EMBL" id="KM236247">
    <property type="protein sequence ID" value="AIW03638.1"/>
    <property type="molecule type" value="Genomic_DNA"/>
</dbReference>
<keyword evidence="1" id="KW-0175">Coiled coil</keyword>
<dbReference type="Proteomes" id="UP000030208">
    <property type="component" value="Segment"/>
</dbReference>
<name>A0A0A0RVD6_9CAUD</name>
<accession>A0A0A0RVD6</accession>
<dbReference type="RefSeq" id="YP_009151471.1">
    <property type="nucleotide sequence ID" value="NC_027372.1"/>
</dbReference>
<keyword evidence="2" id="KW-0812">Transmembrane</keyword>
<reference evidence="3 4" key="1">
    <citation type="journal article" date="2015" name="Genome Announc.">
        <title>Complete Genome of Bacillus megaterium Podophage Pascal.</title>
        <authorList>
            <person name="Snowden J.D."/>
            <person name="Vega Gonzalez A.E."/>
            <person name="Maroun J.W."/>
            <person name="Hernandez A.C."/>
            <person name="Kuty Everett G.F."/>
        </authorList>
    </citation>
    <scope>NUCLEOTIDE SEQUENCE [LARGE SCALE GENOMIC DNA]</scope>
</reference>
<evidence type="ECO:0000313" key="4">
    <source>
        <dbReference type="Proteomes" id="UP000030208"/>
    </source>
</evidence>
<protein>
    <submittedName>
        <fullName evidence="3">Uncharacterized protein</fullName>
    </submittedName>
</protein>
<sequence length="115" mass="12766">MVDTIINALCGAGIALVGASGYVFHILSKKDNENNTRYSELSGKYSRLVTQKVTIESDYAQLKKDFQQLADEHKELKETYAPLAALNPFERQAVGAVTNQSILDEWMNGEIKEGN</sequence>
<dbReference type="OrthoDB" id="12572at10239"/>
<feature type="coiled-coil region" evidence="1">
    <location>
        <begin position="52"/>
        <end position="79"/>
    </location>
</feature>
<feature type="transmembrane region" description="Helical" evidence="2">
    <location>
        <begin position="6"/>
        <end position="27"/>
    </location>
</feature>
<evidence type="ECO:0000256" key="1">
    <source>
        <dbReference type="SAM" id="Coils"/>
    </source>
</evidence>
<gene>
    <name evidence="3" type="ORF">CPT_Pascal3</name>
</gene>
<dbReference type="GeneID" id="24607682"/>
<keyword evidence="4" id="KW-1185">Reference proteome</keyword>
<dbReference type="KEGG" id="vg:24607682"/>
<evidence type="ECO:0000313" key="3">
    <source>
        <dbReference type="EMBL" id="AIW03638.1"/>
    </source>
</evidence>